<evidence type="ECO:0000313" key="4">
    <source>
        <dbReference type="EMBL" id="CAL4791808.1"/>
    </source>
</evidence>
<dbReference type="AlphaFoldDB" id="A0A9P1G9C1"/>
<keyword evidence="4" id="KW-0689">Ribosomal protein</keyword>
<dbReference type="GO" id="GO:0005840">
    <property type="term" value="C:ribosome"/>
    <property type="evidence" value="ECO:0007669"/>
    <property type="project" value="UniProtKB-KW"/>
</dbReference>
<feature type="transmembrane region" description="Helical" evidence="1">
    <location>
        <begin position="145"/>
        <end position="164"/>
    </location>
</feature>
<keyword evidence="5" id="KW-1185">Reference proteome</keyword>
<evidence type="ECO:0000256" key="2">
    <source>
        <dbReference type="SAM" id="SignalP"/>
    </source>
</evidence>
<keyword evidence="1" id="KW-0472">Membrane</keyword>
<feature type="signal peptide" evidence="2">
    <location>
        <begin position="1"/>
        <end position="21"/>
    </location>
</feature>
<protein>
    <submittedName>
        <fullName evidence="4">60S ribosomal protein L13-1</fullName>
    </submittedName>
</protein>
<organism evidence="3">
    <name type="scientific">Cladocopium goreaui</name>
    <dbReference type="NCBI Taxonomy" id="2562237"/>
    <lineage>
        <taxon>Eukaryota</taxon>
        <taxon>Sar</taxon>
        <taxon>Alveolata</taxon>
        <taxon>Dinophyceae</taxon>
        <taxon>Suessiales</taxon>
        <taxon>Symbiodiniaceae</taxon>
        <taxon>Cladocopium</taxon>
    </lineage>
</organism>
<dbReference type="EMBL" id="CAMXCT020003446">
    <property type="protein sequence ID" value="CAL1157871.1"/>
    <property type="molecule type" value="Genomic_DNA"/>
</dbReference>
<keyword evidence="4" id="KW-0687">Ribonucleoprotein</keyword>
<dbReference type="Proteomes" id="UP001152797">
    <property type="component" value="Unassembled WGS sequence"/>
</dbReference>
<feature type="transmembrane region" description="Helical" evidence="1">
    <location>
        <begin position="403"/>
        <end position="429"/>
    </location>
</feature>
<accession>A0A9P1G9C1</accession>
<feature type="transmembrane region" description="Helical" evidence="1">
    <location>
        <begin position="97"/>
        <end position="124"/>
    </location>
</feature>
<evidence type="ECO:0000313" key="5">
    <source>
        <dbReference type="Proteomes" id="UP001152797"/>
    </source>
</evidence>
<keyword evidence="1" id="KW-0812">Transmembrane</keyword>
<feature type="transmembrane region" description="Helical" evidence="1">
    <location>
        <begin position="360"/>
        <end position="382"/>
    </location>
</feature>
<name>A0A9P1G9C1_9DINO</name>
<keyword evidence="2" id="KW-0732">Signal</keyword>
<gene>
    <name evidence="3" type="ORF">C1SCF055_LOCUS30279</name>
</gene>
<comment type="caution">
    <text evidence="3">The sequence shown here is derived from an EMBL/GenBank/DDBJ whole genome shotgun (WGS) entry which is preliminary data.</text>
</comment>
<sequence length="828" mass="87782">MAGQVLLAIFFSLCLSASGQAAVGTYVTADDIRMANDAALKAEAACVSGSSMTIDDYDTARAQLVDASANNILRTIMTEAATQEEMTTLVTERLPSAMIGAAAPLIMFFILLIFYTFCCCWTACPFCKCCRCCARLRQIPFLAKLLFLLMIGGFVLALVIVSSLSTRGYAKATEGFDVTNCAAAKMVNATFQGQADPYFLGLIPVLTIFDELQGSLAAGSTFITSLTGILDNTKEITDAVAVAKANVDLLANMLADSSNIEPTGTLHECIGCAALSTTLAQVGTALTTGTAQALSSARVEVNNQLSGSSLENLRSSMGIATAPLVELKTTVKNAFEPFVSDTIMEQISDQLAANGTVASVFMIGLALVLAACAMISIIMWMCQEKSSSDRGQPVYYKRVHRCACCTWCCGCYYTMLAFFLGGLLTILAVPLSSFCLILEDISSDLLHSIAAPMNLNLTGPEGDMMGSMIDQCIGNATGNPRLLDLISVPDANGNTVTMYDLLVGQTKDQIASQFDQIGTSMNTGGASIATSDDFVLLKNMLSTIALDTMMLPKSSYDWAGDANYQDMLANSDMAPYIASTAACADNVVPTGFGLTGEGTTQKGITSFLSTLSPTYAASTISRSNCASDFTCKTSAQLGATDYAACEAAKKFMDLKFAIRSQTIFKCRRFTVSSVPCTVQFMAQVGGTWTGDCKEADGTFTEVTYDCIRLSCRINDTAAMKSFSRGDLPTFVALVQAYSGLLDLVFARVDSSTSSALSQIQVNLKNLLDVNFLDKIATVGNGVTCGFMGTTYRDVVNGLCYGGVWGIKAVASSYTACAVLTLFLASGKW</sequence>
<proteinExistence type="predicted"/>
<dbReference type="EMBL" id="CAMXCT030003446">
    <property type="protein sequence ID" value="CAL4791808.1"/>
    <property type="molecule type" value="Genomic_DNA"/>
</dbReference>
<keyword evidence="1" id="KW-1133">Transmembrane helix</keyword>
<reference evidence="3" key="1">
    <citation type="submission" date="2022-10" db="EMBL/GenBank/DDBJ databases">
        <authorList>
            <person name="Chen Y."/>
            <person name="Dougan E. K."/>
            <person name="Chan C."/>
            <person name="Rhodes N."/>
            <person name="Thang M."/>
        </authorList>
    </citation>
    <scope>NUCLEOTIDE SEQUENCE</scope>
</reference>
<dbReference type="EMBL" id="CAMXCT010003446">
    <property type="protein sequence ID" value="CAI4004496.1"/>
    <property type="molecule type" value="Genomic_DNA"/>
</dbReference>
<evidence type="ECO:0000256" key="1">
    <source>
        <dbReference type="SAM" id="Phobius"/>
    </source>
</evidence>
<reference evidence="4 5" key="2">
    <citation type="submission" date="2024-05" db="EMBL/GenBank/DDBJ databases">
        <authorList>
            <person name="Chen Y."/>
            <person name="Shah S."/>
            <person name="Dougan E. K."/>
            <person name="Thang M."/>
            <person name="Chan C."/>
        </authorList>
    </citation>
    <scope>NUCLEOTIDE SEQUENCE [LARGE SCALE GENOMIC DNA]</scope>
</reference>
<evidence type="ECO:0000313" key="3">
    <source>
        <dbReference type="EMBL" id="CAI4004496.1"/>
    </source>
</evidence>
<feature type="chain" id="PRO_5043272628" evidence="2">
    <location>
        <begin position="22"/>
        <end position="828"/>
    </location>
</feature>
<dbReference type="OrthoDB" id="430649at2759"/>